<name>A0A6C0DKZ2_9ZZZZ</name>
<organism evidence="3">
    <name type="scientific">viral metagenome</name>
    <dbReference type="NCBI Taxonomy" id="1070528"/>
    <lineage>
        <taxon>unclassified sequences</taxon>
        <taxon>metagenomes</taxon>
        <taxon>organismal metagenomes</taxon>
    </lineage>
</organism>
<feature type="coiled-coil region" evidence="1">
    <location>
        <begin position="354"/>
        <end position="396"/>
    </location>
</feature>
<protein>
    <submittedName>
        <fullName evidence="3">Uncharacterized protein</fullName>
    </submittedName>
</protein>
<feature type="compositionally biased region" description="Basic residues" evidence="2">
    <location>
        <begin position="449"/>
        <end position="458"/>
    </location>
</feature>
<evidence type="ECO:0000256" key="1">
    <source>
        <dbReference type="SAM" id="Coils"/>
    </source>
</evidence>
<proteinExistence type="predicted"/>
<accession>A0A6C0DKZ2</accession>
<evidence type="ECO:0000256" key="2">
    <source>
        <dbReference type="SAM" id="MobiDB-lite"/>
    </source>
</evidence>
<dbReference type="EMBL" id="MN739632">
    <property type="protein sequence ID" value="QHT17207.1"/>
    <property type="molecule type" value="Genomic_DNA"/>
</dbReference>
<feature type="region of interest" description="Disordered" evidence="2">
    <location>
        <begin position="169"/>
        <end position="188"/>
    </location>
</feature>
<evidence type="ECO:0000313" key="3">
    <source>
        <dbReference type="EMBL" id="QHT17207.1"/>
    </source>
</evidence>
<feature type="region of interest" description="Disordered" evidence="2">
    <location>
        <begin position="436"/>
        <end position="458"/>
    </location>
</feature>
<keyword evidence="1" id="KW-0175">Coiled coil</keyword>
<reference evidence="3" key="1">
    <citation type="journal article" date="2020" name="Nature">
        <title>Giant virus diversity and host interactions through global metagenomics.</title>
        <authorList>
            <person name="Schulz F."/>
            <person name="Roux S."/>
            <person name="Paez-Espino D."/>
            <person name="Jungbluth S."/>
            <person name="Walsh D.A."/>
            <person name="Denef V.J."/>
            <person name="McMahon K.D."/>
            <person name="Konstantinidis K.T."/>
            <person name="Eloe-Fadrosh E.A."/>
            <person name="Kyrpides N.C."/>
            <person name="Woyke T."/>
        </authorList>
    </citation>
    <scope>NUCLEOTIDE SEQUENCE</scope>
    <source>
        <strain evidence="3">GVMAG-M-3300023174-24</strain>
    </source>
</reference>
<sequence length="458" mass="53113">MEKENVQKESEQENTIPNNFRNVIMDFTNDLSITFPEFSYLWSKWTNKDLPELEIKELFDYCIKVYPERFFDILYQNQDIYNDGSEFNTFFLPNVDFKMLFACEGISENTQKSIWKYLQLILFTIIGGIKDKSSFGDSMNLFDGINEGDLQEKLKETMTGLTDFFSSMGMDTENTGEKTEENEDENENNMKFQEGFKNMFENMPNAEEFKKSFPFDKMGGMPNMENIQDHLKTLFEGKIGTLAKEMAEEISGEFSDLLGEDTNDIHSTKDVIQKLMKNPKKIMDLMKTVSSKLDNKMKNGEISREEIMKEAGDLIGKMKDMGGQDQFTEMFKNLAKNMGMGKNMKLDTNALDRMTKQQAMKERMRNKLEMKKQKQAEELEKMKERTRQQMANAAKFSLESNSENSFVFRLDGQEAQQKSYKSTADMMADMLIAEEEAEKSKAAAESTQTKKKKKKTKK</sequence>
<dbReference type="AlphaFoldDB" id="A0A6C0DKZ2"/>